<reference evidence="1 2" key="1">
    <citation type="submission" date="2018-06" db="EMBL/GenBank/DDBJ databases">
        <authorList>
            <consortium name="Pathogen Informatics"/>
            <person name="Doyle S."/>
        </authorList>
    </citation>
    <scope>NUCLEOTIDE SEQUENCE [LARGE SCALE GENOMIC DNA]</scope>
    <source>
        <strain evidence="1 2">NCTC10313</strain>
    </source>
</reference>
<gene>
    <name evidence="1" type="primary">mltB_2</name>
    <name evidence="1" type="ORF">NCTC10313_05511</name>
</gene>
<dbReference type="Proteomes" id="UP000254487">
    <property type="component" value="Unassembled WGS sequence"/>
</dbReference>
<protein>
    <submittedName>
        <fullName evidence="1">Murein hydrolase B</fullName>
    </submittedName>
</protein>
<organism evidence="1 2">
    <name type="scientific">Klebsiella pneumoniae subsp. ozaenae</name>
    <dbReference type="NCBI Taxonomy" id="574"/>
    <lineage>
        <taxon>Bacteria</taxon>
        <taxon>Pseudomonadati</taxon>
        <taxon>Pseudomonadota</taxon>
        <taxon>Gammaproteobacteria</taxon>
        <taxon>Enterobacterales</taxon>
        <taxon>Enterobacteriaceae</taxon>
        <taxon>Klebsiella/Raoultella group</taxon>
        <taxon>Klebsiella</taxon>
        <taxon>Klebsiella pneumoniae complex</taxon>
    </lineage>
</organism>
<accession>A0A378AEJ6</accession>
<name>A0A378AEJ6_KLEPO</name>
<sequence>MLSAAWPTTSNSMAWVSGDLVAVQALGQAPGLENGFKD</sequence>
<keyword evidence="1" id="KW-0378">Hydrolase</keyword>
<proteinExistence type="predicted"/>
<dbReference type="EMBL" id="UGLW01000003">
    <property type="protein sequence ID" value="STV07355.1"/>
    <property type="molecule type" value="Genomic_DNA"/>
</dbReference>
<dbReference type="AlphaFoldDB" id="A0A378AEJ6"/>
<evidence type="ECO:0000313" key="2">
    <source>
        <dbReference type="Proteomes" id="UP000254487"/>
    </source>
</evidence>
<evidence type="ECO:0000313" key="1">
    <source>
        <dbReference type="EMBL" id="STV07355.1"/>
    </source>
</evidence>
<dbReference type="GO" id="GO:0016787">
    <property type="term" value="F:hydrolase activity"/>
    <property type="evidence" value="ECO:0007669"/>
    <property type="project" value="UniProtKB-KW"/>
</dbReference>